<dbReference type="AlphaFoldDB" id="A0A0N8ES45"/>
<dbReference type="EMBL" id="GDUN01000490">
    <property type="protein sequence ID" value="JAN95429.1"/>
    <property type="molecule type" value="mRNA"/>
</dbReference>
<dbReference type="VEuPathDB" id="VectorBase:AAEL012390"/>
<keyword evidence="3" id="KW-0732">Signal</keyword>
<evidence type="ECO:0000256" key="1">
    <source>
        <dbReference type="SAM" id="MobiDB-lite"/>
    </source>
</evidence>
<sequence length="464" mass="52082">MIGLACFVIALLSTSTSFAAAANRVDDSDIINPNWVKPGWKNDVQDGEHPVAVECPPAKECRCPPIPDCPEREKVELPASHEQYRNAFVAYRKFFRRVFDEGKFEMDLADPSFQVRNIQFRISEPQAKRLKEVRTVDEIDAIVTEIVEQSEGSTYFAMAEGMCRRLFLIYVSAFESTFFLYWVLPSLVMAVIFIIGKVFKVKLWIVAMLLCIQISYVITYQDCNNRMQLNSLAKVLKMEKIENPCENIHLTPTWYGKLLYKNSEANCIEQLRIVHGLERDYCDPSEVFVELVTKVPMKSFELTVNKIVTMLTKDLDSLGWGGALLQYVVVIILGVLFLVVTCYAAINIGGQWLTTRTQRREAPPMLGAFQHTSPPITINFNGDPRLANNRIENINDGAEKAPALSAPAPAAAVEGGKEVKNEENCTGDGFVKVPTPEPGQQGGVCDYDDMEESIEVLDDPMIDN</sequence>
<keyword evidence="2" id="KW-0812">Transmembrane</keyword>
<organism evidence="4">
    <name type="scientific">Aedes aegypti</name>
    <name type="common">Yellowfever mosquito</name>
    <name type="synonym">Culex aegypti</name>
    <dbReference type="NCBI Taxonomy" id="7159"/>
    <lineage>
        <taxon>Eukaryota</taxon>
        <taxon>Metazoa</taxon>
        <taxon>Ecdysozoa</taxon>
        <taxon>Arthropoda</taxon>
        <taxon>Hexapoda</taxon>
        <taxon>Insecta</taxon>
        <taxon>Pterygota</taxon>
        <taxon>Neoptera</taxon>
        <taxon>Endopterygota</taxon>
        <taxon>Diptera</taxon>
        <taxon>Nematocera</taxon>
        <taxon>Culicoidea</taxon>
        <taxon>Culicidae</taxon>
        <taxon>Culicinae</taxon>
        <taxon>Aedini</taxon>
        <taxon>Aedes</taxon>
        <taxon>Stegomyia</taxon>
    </lineage>
</organism>
<evidence type="ECO:0000313" key="4">
    <source>
        <dbReference type="EMBL" id="JAN95429.1"/>
    </source>
</evidence>
<feature type="chain" id="PRO_5006025224" evidence="3">
    <location>
        <begin position="22"/>
        <end position="464"/>
    </location>
</feature>
<accession>A0A0N8ES45</accession>
<keyword evidence="2" id="KW-1133">Transmembrane helix</keyword>
<feature type="transmembrane region" description="Helical" evidence="2">
    <location>
        <begin position="324"/>
        <end position="346"/>
    </location>
</feature>
<keyword evidence="2" id="KW-0472">Membrane</keyword>
<evidence type="ECO:0000256" key="3">
    <source>
        <dbReference type="SAM" id="SignalP"/>
    </source>
</evidence>
<protein>
    <submittedName>
        <fullName evidence="4">Uncharacterized protein</fullName>
    </submittedName>
</protein>
<reference evidence="4" key="1">
    <citation type="journal article" date="2016" name="PLoS ONE">
        <title>A Deep Insight into the Sialome of Male and Female Aedes aegypti Mosquitoes.</title>
        <authorList>
            <person name="Ribeiro J.M."/>
            <person name="Martin-Martin I."/>
            <person name="Arca B."/>
            <person name="Calvo E."/>
        </authorList>
    </citation>
    <scope>NUCLEOTIDE SEQUENCE</scope>
    <source>
        <strain evidence="4">Liverpool</strain>
        <tissue evidence="4">Salivary glands</tissue>
    </source>
</reference>
<feature type="signal peptide" evidence="3">
    <location>
        <begin position="1"/>
        <end position="21"/>
    </location>
</feature>
<name>A0A0N8ES45_AEDAE</name>
<evidence type="ECO:0000256" key="2">
    <source>
        <dbReference type="SAM" id="Phobius"/>
    </source>
</evidence>
<feature type="region of interest" description="Disordered" evidence="1">
    <location>
        <begin position="427"/>
        <end position="446"/>
    </location>
</feature>
<feature type="transmembrane region" description="Helical" evidence="2">
    <location>
        <begin position="203"/>
        <end position="221"/>
    </location>
</feature>
<proteinExistence type="evidence at transcript level"/>
<feature type="transmembrane region" description="Helical" evidence="2">
    <location>
        <begin position="178"/>
        <end position="196"/>
    </location>
</feature>